<evidence type="ECO:0000256" key="1">
    <source>
        <dbReference type="ARBA" id="ARBA00022475"/>
    </source>
</evidence>
<reference evidence="6 7" key="1">
    <citation type="submission" date="2013-01" db="EMBL/GenBank/DDBJ databases">
        <authorList>
            <person name="Fiebig A."/>
            <person name="Goeker M."/>
            <person name="Klenk H.-P.P."/>
        </authorList>
    </citation>
    <scope>NUCLEOTIDE SEQUENCE [LARGE SCALE GENOMIC DNA]</scope>
    <source>
        <strain evidence="6 7">DSM 17069</strain>
    </source>
</reference>
<feature type="transmembrane region" description="Helical" evidence="5">
    <location>
        <begin position="5"/>
        <end position="25"/>
    </location>
</feature>
<dbReference type="InterPro" id="IPR037185">
    <property type="entry name" value="EmrE-like"/>
</dbReference>
<dbReference type="EMBL" id="AONH01000025">
    <property type="protein sequence ID" value="KGM86035.1"/>
    <property type="molecule type" value="Genomic_DNA"/>
</dbReference>
<evidence type="ECO:0000313" key="7">
    <source>
        <dbReference type="Proteomes" id="UP000030021"/>
    </source>
</evidence>
<accession>A0A0A0HFW1</accession>
<evidence type="ECO:0000256" key="5">
    <source>
        <dbReference type="HAMAP-Rule" id="MF_00010"/>
    </source>
</evidence>
<evidence type="ECO:0000256" key="3">
    <source>
        <dbReference type="ARBA" id="ARBA00022989"/>
    </source>
</evidence>
<keyword evidence="1 5" id="KW-1003">Cell membrane</keyword>
<dbReference type="PATRIC" id="fig|1288298.3.peg.4142"/>
<feature type="transmembrane region" description="Helical" evidence="5">
    <location>
        <begin position="60"/>
        <end position="76"/>
    </location>
</feature>
<dbReference type="GO" id="GO:0005886">
    <property type="term" value="C:plasma membrane"/>
    <property type="evidence" value="ECO:0007669"/>
    <property type="project" value="UniProtKB-SubCell"/>
</dbReference>
<keyword evidence="2 5" id="KW-0812">Transmembrane</keyword>
<organism evidence="6 7">
    <name type="scientific">Roseovarius mucosus DSM 17069</name>
    <dbReference type="NCBI Taxonomy" id="1288298"/>
    <lineage>
        <taxon>Bacteria</taxon>
        <taxon>Pseudomonadati</taxon>
        <taxon>Pseudomonadota</taxon>
        <taxon>Alphaproteobacteria</taxon>
        <taxon>Rhodobacterales</taxon>
        <taxon>Roseobacteraceae</taxon>
        <taxon>Roseovarius</taxon>
    </lineage>
</organism>
<feature type="transmembrane region" description="Helical" evidence="5">
    <location>
        <begin position="31"/>
        <end position="48"/>
    </location>
</feature>
<evidence type="ECO:0000313" key="6">
    <source>
        <dbReference type="EMBL" id="KGM86035.1"/>
    </source>
</evidence>
<evidence type="ECO:0000256" key="2">
    <source>
        <dbReference type="ARBA" id="ARBA00022692"/>
    </source>
</evidence>
<dbReference type="AlphaFoldDB" id="A0A0A0HFW1"/>
<dbReference type="SUPFAM" id="SSF103481">
    <property type="entry name" value="Multidrug resistance efflux transporter EmrE"/>
    <property type="match status" value="1"/>
</dbReference>
<evidence type="ECO:0000256" key="4">
    <source>
        <dbReference type="ARBA" id="ARBA00023136"/>
    </source>
</evidence>
<dbReference type="eggNOG" id="COG1742">
    <property type="taxonomic scope" value="Bacteria"/>
</dbReference>
<proteinExistence type="inferred from homology"/>
<dbReference type="OrthoDB" id="123240at2"/>
<dbReference type="PANTHER" id="PTHR36116:SF1">
    <property type="entry name" value="UPF0060 MEMBRANE PROTEIN YNFA"/>
    <property type="match status" value="1"/>
</dbReference>
<comment type="caution">
    <text evidence="6">The sequence shown here is derived from an EMBL/GenBank/DDBJ whole genome shotgun (WGS) entry which is preliminary data.</text>
</comment>
<feature type="transmembrane region" description="Helical" evidence="5">
    <location>
        <begin position="88"/>
        <end position="108"/>
    </location>
</feature>
<dbReference type="NCBIfam" id="NF002586">
    <property type="entry name" value="PRK02237.1"/>
    <property type="match status" value="1"/>
</dbReference>
<dbReference type="Pfam" id="PF02694">
    <property type="entry name" value="UPF0060"/>
    <property type="match status" value="1"/>
</dbReference>
<gene>
    <name evidence="6" type="ORF">rosmuc_04144</name>
</gene>
<dbReference type="HOGENOM" id="CLU_117653_1_0_5"/>
<name>A0A0A0HFW1_9RHOB</name>
<comment type="subcellular location">
    <subcellularLocation>
        <location evidence="5">Cell membrane</location>
        <topology evidence="5">Multi-pass membrane protein</topology>
    </subcellularLocation>
</comment>
<sequence length="118" mass="12901">MKTILIYFVAALAEIAGCFAFWAWFRLDKSVFWVVPGMLSLAAFAWLLTLSPADQAGRAYAVYGGIYIVSSLLWLWGVEGHRPDQLDVIGAVICLVGAGIILWAPRSIREAAADGVKR</sequence>
<keyword evidence="4 5" id="KW-0472">Membrane</keyword>
<dbReference type="PANTHER" id="PTHR36116">
    <property type="entry name" value="UPF0060 MEMBRANE PROTEIN YNFA"/>
    <property type="match status" value="1"/>
</dbReference>
<dbReference type="InterPro" id="IPR003844">
    <property type="entry name" value="UPF0060"/>
</dbReference>
<dbReference type="Proteomes" id="UP000030021">
    <property type="component" value="Unassembled WGS sequence"/>
</dbReference>
<protein>
    <submittedName>
        <fullName evidence="6">Uncharacterized protein</fullName>
    </submittedName>
</protein>
<dbReference type="RefSeq" id="WP_037275584.1">
    <property type="nucleotide sequence ID" value="NZ_KN293989.1"/>
</dbReference>
<comment type="similarity">
    <text evidence="5">Belongs to the UPF0060 family.</text>
</comment>
<keyword evidence="3 5" id="KW-1133">Transmembrane helix</keyword>
<dbReference type="HAMAP" id="MF_00010">
    <property type="entry name" value="UPF0060"/>
    <property type="match status" value="1"/>
</dbReference>